<keyword evidence="11" id="KW-0677">Repeat</keyword>
<keyword evidence="5" id="KW-0723">Serine/threonine-protein kinase</keyword>
<feature type="region of interest" description="Disordered" evidence="20">
    <location>
        <begin position="77"/>
        <end position="109"/>
    </location>
</feature>
<dbReference type="InterPro" id="IPR000014">
    <property type="entry name" value="PAS"/>
</dbReference>
<dbReference type="InterPro" id="IPR000700">
    <property type="entry name" value="PAS-assoc_C"/>
</dbReference>
<dbReference type="InterPro" id="IPR011009">
    <property type="entry name" value="Kinase-like_dom_sf"/>
</dbReference>
<keyword evidence="16" id="KW-0675">Receptor</keyword>
<evidence type="ECO:0000259" key="23">
    <source>
        <dbReference type="PROSITE" id="PS50113"/>
    </source>
</evidence>
<dbReference type="EC" id="2.7.11.1" evidence="4"/>
<dbReference type="Gene3D" id="3.30.200.20">
    <property type="entry name" value="Phosphorylase Kinase, domain 1"/>
    <property type="match status" value="1"/>
</dbReference>
<dbReference type="GO" id="GO:0004674">
    <property type="term" value="F:protein serine/threonine kinase activity"/>
    <property type="evidence" value="ECO:0007669"/>
    <property type="project" value="UniProtKB-KW"/>
</dbReference>
<dbReference type="GO" id="GO:0042802">
    <property type="term" value="F:identical protein binding"/>
    <property type="evidence" value="ECO:0007669"/>
    <property type="project" value="UniProtKB-ARBA"/>
</dbReference>
<feature type="compositionally biased region" description="Basic and acidic residues" evidence="20">
    <location>
        <begin position="9"/>
        <end position="19"/>
    </location>
</feature>
<dbReference type="Gene3D" id="3.30.450.20">
    <property type="entry name" value="PAS domain"/>
    <property type="match status" value="2"/>
</dbReference>
<evidence type="ECO:0000259" key="21">
    <source>
        <dbReference type="PROSITE" id="PS50011"/>
    </source>
</evidence>
<keyword evidence="8" id="KW-0285">Flavoprotein</keyword>
<dbReference type="SMART" id="SM00091">
    <property type="entry name" value="PAS"/>
    <property type="match status" value="2"/>
</dbReference>
<dbReference type="FunFam" id="1.10.510.10:FF:000265">
    <property type="entry name" value="Putative LOV domain-containing protein"/>
    <property type="match status" value="1"/>
</dbReference>
<evidence type="ECO:0000256" key="9">
    <source>
        <dbReference type="ARBA" id="ARBA00022643"/>
    </source>
</evidence>
<comment type="cofactor">
    <cofactor evidence="1">
        <name>FMN</name>
        <dbReference type="ChEBI" id="CHEBI:58210"/>
    </cofactor>
</comment>
<dbReference type="EMBL" id="JANJYJ010000008">
    <property type="protein sequence ID" value="KAK3195343.1"/>
    <property type="molecule type" value="Genomic_DNA"/>
</dbReference>
<organism evidence="24 25">
    <name type="scientific">Dipteronia sinensis</name>
    <dbReference type="NCBI Taxonomy" id="43782"/>
    <lineage>
        <taxon>Eukaryota</taxon>
        <taxon>Viridiplantae</taxon>
        <taxon>Streptophyta</taxon>
        <taxon>Embryophyta</taxon>
        <taxon>Tracheophyta</taxon>
        <taxon>Spermatophyta</taxon>
        <taxon>Magnoliopsida</taxon>
        <taxon>eudicotyledons</taxon>
        <taxon>Gunneridae</taxon>
        <taxon>Pentapetalae</taxon>
        <taxon>rosids</taxon>
        <taxon>malvids</taxon>
        <taxon>Sapindales</taxon>
        <taxon>Sapindaceae</taxon>
        <taxon>Hippocastanoideae</taxon>
        <taxon>Acereae</taxon>
        <taxon>Dipteronia</taxon>
    </lineage>
</organism>
<name>A0AAD9ZZM9_9ROSI</name>
<dbReference type="PROSITE" id="PS00108">
    <property type="entry name" value="PROTEIN_KINASE_ST"/>
    <property type="match status" value="1"/>
</dbReference>
<keyword evidence="14 19" id="KW-0067">ATP-binding</keyword>
<proteinExistence type="inferred from homology"/>
<dbReference type="Pfam" id="PF13426">
    <property type="entry name" value="PAS_9"/>
    <property type="match status" value="2"/>
</dbReference>
<dbReference type="GO" id="GO:0005524">
    <property type="term" value="F:ATP binding"/>
    <property type="evidence" value="ECO:0007669"/>
    <property type="project" value="UniProtKB-UniRule"/>
</dbReference>
<comment type="caution">
    <text evidence="24">The sequence shown here is derived from an EMBL/GenBank/DDBJ whole genome shotgun (WGS) entry which is preliminary data.</text>
</comment>
<gene>
    <name evidence="24" type="ORF">Dsin_026653</name>
</gene>
<feature type="compositionally biased region" description="Polar residues" evidence="20">
    <location>
        <begin position="309"/>
        <end position="323"/>
    </location>
</feature>
<evidence type="ECO:0000256" key="12">
    <source>
        <dbReference type="ARBA" id="ARBA00022741"/>
    </source>
</evidence>
<dbReference type="InterPro" id="IPR001610">
    <property type="entry name" value="PAC"/>
</dbReference>
<feature type="region of interest" description="Disordered" evidence="20">
    <location>
        <begin position="306"/>
        <end position="332"/>
    </location>
</feature>
<evidence type="ECO:0000259" key="22">
    <source>
        <dbReference type="PROSITE" id="PS50112"/>
    </source>
</evidence>
<keyword evidence="6" id="KW-0600">Photoreceptor protein</keyword>
<dbReference type="SUPFAM" id="SSF55785">
    <property type="entry name" value="PYP-like sensor domain (PAS domain)"/>
    <property type="match status" value="2"/>
</dbReference>
<dbReference type="InterPro" id="IPR008271">
    <property type="entry name" value="Ser/Thr_kinase_AS"/>
</dbReference>
<feature type="domain" description="PAC" evidence="23">
    <location>
        <begin position="455"/>
        <end position="509"/>
    </location>
</feature>
<sequence>MSSGNDESSSSKEKRRASQEDGVSESSKWMAFENSSSERKDKQILTGASIAERAAEWGLVVKSDVGEGSFKAVNVVRPSGEGDRSKNSSGRFAIDSTRTSEESESGAPLPRVSQELKAALATLQQTFVVSDATKPDCPIMYASSGFFSMTGYSSKQVIGRNCRFLQGAETDLNEVAKIRDAVKNGSSYCGRLLNYKKDGTPFWNLLTITPIKDDHGKAIRFIGMQVEVSKYTEGVNDKELRPNGLSKSLIRYDARQKEEALGSITEVVQTMKHPHSHKKTVSYDTTPRIDEQEKFNLDFVLPKSAEVGNMSTPGRQTPQTEPGKSSRKSARSSFIGFKGRSHSFAGNQEPQPSIEPEVLMTKEIEHTDSWDRAERERDIRQGIDLATTLERIEKNFVITDPRLPDNPIIFASDSFLELTEFAREEILGRNCRFLQGPETDQSTVSKIRDAIREQREITVQLINYTKSGKKFWNLFHLQPMRDQKGELQYFIGVQLDGSDHVEPLRNRLSERTEQKSAKLVKATAENVDEAVRELPDANSRPEDLWAVHSQSVSPRPHKKANSPWIAIQKITARGEKIGLHHFKPIKPLGCGDTGSVHLVELKGGGELYAMKAMEKSVMLNRNKVHRACIEREIMSLLDHPFLPTLYASFQTPTHICLITDFCPGGELFALLDKQPMKFFKEESARFYAAEVVIGLEYLHCLGIIYRDLKPENILLNKDGHVVLTDFDLSLIASCKPQVIKHPLYNSRRRSRSQLPPTFLAEPVTQSNSFVGTEEYIAPEIITGAGHSSAIDWWALGILLYEMLYGRTPFRGKNRQKTFANILHKDLTFPSSIPVSLAGRQLINALLNRDPACRLGSNTGANEIKQHPFFRGITWPLIRCMIPPPLDGPLKLIGKDLKAKDVSWEDDGVLVNSMDMEIF</sequence>
<protein>
    <recommendedName>
        <fullName evidence="4">non-specific serine/threonine protein kinase</fullName>
        <ecNumber evidence="4">2.7.11.1</ecNumber>
    </recommendedName>
</protein>
<dbReference type="NCBIfam" id="TIGR00229">
    <property type="entry name" value="sensory_box"/>
    <property type="match status" value="2"/>
</dbReference>
<dbReference type="GO" id="GO:0009638">
    <property type="term" value="P:phototropism"/>
    <property type="evidence" value="ECO:0007669"/>
    <property type="project" value="UniProtKB-ARBA"/>
</dbReference>
<keyword evidence="13" id="KW-0418">Kinase</keyword>
<dbReference type="GO" id="GO:0007623">
    <property type="term" value="P:circadian rhythm"/>
    <property type="evidence" value="ECO:0007669"/>
    <property type="project" value="UniProtKB-ARBA"/>
</dbReference>
<evidence type="ECO:0000256" key="13">
    <source>
        <dbReference type="ARBA" id="ARBA00022777"/>
    </source>
</evidence>
<keyword evidence="25" id="KW-1185">Reference proteome</keyword>
<dbReference type="AlphaFoldDB" id="A0AAD9ZZM9"/>
<evidence type="ECO:0000256" key="1">
    <source>
        <dbReference type="ARBA" id="ARBA00001917"/>
    </source>
</evidence>
<dbReference type="SUPFAM" id="SSF56112">
    <property type="entry name" value="Protein kinase-like (PK-like)"/>
    <property type="match status" value="1"/>
</dbReference>
<keyword evidence="15" id="KW-0157">Chromophore</keyword>
<dbReference type="GO" id="GO:0010181">
    <property type="term" value="F:FMN binding"/>
    <property type="evidence" value="ECO:0007669"/>
    <property type="project" value="UniProtKB-ARBA"/>
</dbReference>
<dbReference type="GO" id="GO:0005886">
    <property type="term" value="C:plasma membrane"/>
    <property type="evidence" value="ECO:0007669"/>
    <property type="project" value="UniProtKB-SubCell"/>
</dbReference>
<keyword evidence="12 19" id="KW-0547">Nucleotide-binding</keyword>
<dbReference type="FunFam" id="3.30.450.20:FF:000002">
    <property type="entry name" value="LOV domain-containing protein"/>
    <property type="match status" value="1"/>
</dbReference>
<dbReference type="FunFam" id="3.30.450.20:FF:000036">
    <property type="entry name" value="Putative LOV domain-containing protein"/>
    <property type="match status" value="1"/>
</dbReference>
<dbReference type="Pfam" id="PF00069">
    <property type="entry name" value="Pkinase"/>
    <property type="match status" value="1"/>
</dbReference>
<accession>A0AAD9ZZM9</accession>
<keyword evidence="7" id="KW-0716">Sensory transduction</keyword>
<evidence type="ECO:0000256" key="7">
    <source>
        <dbReference type="ARBA" id="ARBA00022606"/>
    </source>
</evidence>
<evidence type="ECO:0000256" key="19">
    <source>
        <dbReference type="PROSITE-ProRule" id="PRU10141"/>
    </source>
</evidence>
<comment type="subcellular location">
    <subcellularLocation>
        <location evidence="2">Cell membrane</location>
        <topology evidence="2">Peripheral membrane protein</topology>
    </subcellularLocation>
</comment>
<evidence type="ECO:0000256" key="15">
    <source>
        <dbReference type="ARBA" id="ARBA00022991"/>
    </source>
</evidence>
<evidence type="ECO:0000256" key="2">
    <source>
        <dbReference type="ARBA" id="ARBA00004202"/>
    </source>
</evidence>
<evidence type="ECO:0000256" key="16">
    <source>
        <dbReference type="ARBA" id="ARBA00023170"/>
    </source>
</evidence>
<evidence type="ECO:0000256" key="11">
    <source>
        <dbReference type="ARBA" id="ARBA00022737"/>
    </source>
</evidence>
<feature type="binding site" evidence="19">
    <location>
        <position position="611"/>
    </location>
    <ligand>
        <name>ATP</name>
        <dbReference type="ChEBI" id="CHEBI:30616"/>
    </ligand>
</feature>
<keyword evidence="10" id="KW-0808">Transferase</keyword>
<dbReference type="CDD" id="cd00130">
    <property type="entry name" value="PAS"/>
    <property type="match status" value="2"/>
</dbReference>
<evidence type="ECO:0000256" key="8">
    <source>
        <dbReference type="ARBA" id="ARBA00022630"/>
    </source>
</evidence>
<dbReference type="PROSITE" id="PS50113">
    <property type="entry name" value="PAC"/>
    <property type="match status" value="2"/>
</dbReference>
<dbReference type="FunFam" id="3.30.200.20:FF:000133">
    <property type="entry name" value="LOV domain-containing protein"/>
    <property type="match status" value="1"/>
</dbReference>
<evidence type="ECO:0000256" key="5">
    <source>
        <dbReference type="ARBA" id="ARBA00022527"/>
    </source>
</evidence>
<feature type="region of interest" description="Disordered" evidence="20">
    <location>
        <begin position="1"/>
        <end position="44"/>
    </location>
</feature>
<dbReference type="GO" id="GO:0009882">
    <property type="term" value="F:blue light photoreceptor activity"/>
    <property type="evidence" value="ECO:0007669"/>
    <property type="project" value="UniProtKB-ARBA"/>
</dbReference>
<evidence type="ECO:0000256" key="14">
    <source>
        <dbReference type="ARBA" id="ARBA00022840"/>
    </source>
</evidence>
<evidence type="ECO:0000313" key="24">
    <source>
        <dbReference type="EMBL" id="KAK3195343.1"/>
    </source>
</evidence>
<evidence type="ECO:0000256" key="3">
    <source>
        <dbReference type="ARBA" id="ARBA00009903"/>
    </source>
</evidence>
<dbReference type="InterPro" id="IPR035965">
    <property type="entry name" value="PAS-like_dom_sf"/>
</dbReference>
<dbReference type="GO" id="GO:0009902">
    <property type="term" value="P:chloroplast relocation"/>
    <property type="evidence" value="ECO:0007669"/>
    <property type="project" value="UniProtKB-ARBA"/>
</dbReference>
<dbReference type="Proteomes" id="UP001281410">
    <property type="component" value="Unassembled WGS sequence"/>
</dbReference>
<dbReference type="CDD" id="cd05574">
    <property type="entry name" value="STKc_phototropin_like"/>
    <property type="match status" value="1"/>
</dbReference>
<comment type="catalytic activity">
    <reaction evidence="18">
        <text>L-seryl-[protein] + ATP = O-phospho-L-seryl-[protein] + ADP + H(+)</text>
        <dbReference type="Rhea" id="RHEA:17989"/>
        <dbReference type="Rhea" id="RHEA-COMP:9863"/>
        <dbReference type="Rhea" id="RHEA-COMP:11604"/>
        <dbReference type="ChEBI" id="CHEBI:15378"/>
        <dbReference type="ChEBI" id="CHEBI:29999"/>
        <dbReference type="ChEBI" id="CHEBI:30616"/>
        <dbReference type="ChEBI" id="CHEBI:83421"/>
        <dbReference type="ChEBI" id="CHEBI:456216"/>
        <dbReference type="EC" id="2.7.11.1"/>
    </reaction>
</comment>
<evidence type="ECO:0000256" key="4">
    <source>
        <dbReference type="ARBA" id="ARBA00012513"/>
    </source>
</evidence>
<feature type="domain" description="PAS" evidence="22">
    <location>
        <begin position="112"/>
        <end position="185"/>
    </location>
</feature>
<evidence type="ECO:0000256" key="10">
    <source>
        <dbReference type="ARBA" id="ARBA00022679"/>
    </source>
</evidence>
<evidence type="ECO:0000256" key="17">
    <source>
        <dbReference type="ARBA" id="ARBA00047899"/>
    </source>
</evidence>
<dbReference type="PROSITE" id="PS50011">
    <property type="entry name" value="PROTEIN_KINASE_DOM"/>
    <property type="match status" value="1"/>
</dbReference>
<evidence type="ECO:0000256" key="18">
    <source>
        <dbReference type="ARBA" id="ARBA00048679"/>
    </source>
</evidence>
<dbReference type="Gene3D" id="1.10.510.10">
    <property type="entry name" value="Transferase(Phosphotransferase) domain 1"/>
    <property type="match status" value="1"/>
</dbReference>
<comment type="catalytic activity">
    <reaction evidence="17">
        <text>L-threonyl-[protein] + ATP = O-phospho-L-threonyl-[protein] + ADP + H(+)</text>
        <dbReference type="Rhea" id="RHEA:46608"/>
        <dbReference type="Rhea" id="RHEA-COMP:11060"/>
        <dbReference type="Rhea" id="RHEA-COMP:11605"/>
        <dbReference type="ChEBI" id="CHEBI:15378"/>
        <dbReference type="ChEBI" id="CHEBI:30013"/>
        <dbReference type="ChEBI" id="CHEBI:30616"/>
        <dbReference type="ChEBI" id="CHEBI:61977"/>
        <dbReference type="ChEBI" id="CHEBI:456216"/>
        <dbReference type="EC" id="2.7.11.1"/>
    </reaction>
</comment>
<reference evidence="24" key="1">
    <citation type="journal article" date="2023" name="Plant J.">
        <title>Genome sequences and population genomics provide insights into the demographic history, inbreeding, and mutation load of two 'living fossil' tree species of Dipteronia.</title>
        <authorList>
            <person name="Feng Y."/>
            <person name="Comes H.P."/>
            <person name="Chen J."/>
            <person name="Zhu S."/>
            <person name="Lu R."/>
            <person name="Zhang X."/>
            <person name="Li P."/>
            <person name="Qiu J."/>
            <person name="Olsen K.M."/>
            <person name="Qiu Y."/>
        </authorList>
    </citation>
    <scope>NUCLEOTIDE SEQUENCE</scope>
    <source>
        <strain evidence="24">NBL</strain>
    </source>
</reference>
<evidence type="ECO:0000256" key="6">
    <source>
        <dbReference type="ARBA" id="ARBA00022543"/>
    </source>
</evidence>
<dbReference type="PROSITE" id="PS00107">
    <property type="entry name" value="PROTEIN_KINASE_ATP"/>
    <property type="match status" value="1"/>
</dbReference>
<evidence type="ECO:0000313" key="25">
    <source>
        <dbReference type="Proteomes" id="UP001281410"/>
    </source>
</evidence>
<comment type="similarity">
    <text evidence="3">Belongs to the protein kinase superfamily. AGC Ser/Thr protein kinase family.</text>
</comment>
<dbReference type="PANTHER" id="PTHR45637">
    <property type="entry name" value="FLIPPASE KINASE 1-RELATED"/>
    <property type="match status" value="1"/>
</dbReference>
<dbReference type="SMART" id="SM00220">
    <property type="entry name" value="S_TKc"/>
    <property type="match status" value="1"/>
</dbReference>
<feature type="domain" description="PAS" evidence="22">
    <location>
        <begin position="381"/>
        <end position="454"/>
    </location>
</feature>
<dbReference type="InterPro" id="IPR000719">
    <property type="entry name" value="Prot_kinase_dom"/>
</dbReference>
<feature type="domain" description="Protein kinase" evidence="21">
    <location>
        <begin position="582"/>
        <end position="869"/>
    </location>
</feature>
<dbReference type="PROSITE" id="PS50112">
    <property type="entry name" value="PAS"/>
    <property type="match status" value="2"/>
</dbReference>
<evidence type="ECO:0000256" key="20">
    <source>
        <dbReference type="SAM" id="MobiDB-lite"/>
    </source>
</evidence>
<dbReference type="InterPro" id="IPR017441">
    <property type="entry name" value="Protein_kinase_ATP_BS"/>
</dbReference>
<feature type="domain" description="PAC" evidence="23">
    <location>
        <begin position="186"/>
        <end position="240"/>
    </location>
</feature>
<dbReference type="SMART" id="SM00086">
    <property type="entry name" value="PAC"/>
    <property type="match status" value="2"/>
</dbReference>
<keyword evidence="9" id="KW-0288">FMN</keyword>